<keyword evidence="6" id="KW-1003">Cell membrane</keyword>
<reference evidence="8 9" key="1">
    <citation type="submission" date="2016-10" db="EMBL/GenBank/DDBJ databases">
        <authorList>
            <person name="de Groot N.N."/>
        </authorList>
    </citation>
    <scope>NUCLEOTIDE SEQUENCE [LARGE SCALE GENOMIC DNA]</scope>
    <source>
        <strain evidence="8 9">DSM 21650</strain>
    </source>
</reference>
<keyword evidence="2 6" id="KW-0597">Phosphoprotein</keyword>
<feature type="modified residue" description="FMN phosphoryl threonine" evidence="6">
    <location>
        <position position="169"/>
    </location>
</feature>
<sequence>MREIIKLGLILFIITAIAASVLAVANNATSGIIAEVQEQENNKARQEVLPLAQSFVPLDEKEFEEIVLDNDKVKEIYMGNSGSGQLTGYTIKTVSKGYGGEIEIITGISIDGKVTGMKVVSHSETPGLGANATKPEFQNQFLEKLTSPSIAVVKSAPKENEIQAIAGATITSKSVSDGVNIALDVFNNKLSK</sequence>
<evidence type="ECO:0000256" key="2">
    <source>
        <dbReference type="ARBA" id="ARBA00022553"/>
    </source>
</evidence>
<dbReference type="RefSeq" id="WP_091732259.1">
    <property type="nucleotide sequence ID" value="NZ_FNQE01000035.1"/>
</dbReference>
<dbReference type="OrthoDB" id="9787579at2"/>
<dbReference type="EMBL" id="FNQE01000035">
    <property type="protein sequence ID" value="SDZ32072.1"/>
    <property type="molecule type" value="Genomic_DNA"/>
</dbReference>
<keyword evidence="6" id="KW-1278">Translocase</keyword>
<protein>
    <recommendedName>
        <fullName evidence="6">Ion-translocating oxidoreductase complex subunit G</fullName>
        <ecNumber evidence="6">7.-.-.-</ecNumber>
    </recommendedName>
    <alternativeName>
        <fullName evidence="6">Rnf electron transport complex subunit G</fullName>
    </alternativeName>
</protein>
<keyword evidence="3 6" id="KW-0285">Flavoprotein</keyword>
<keyword evidence="4 6" id="KW-0288">FMN</keyword>
<feature type="domain" description="FMN-binding" evidence="7">
    <location>
        <begin position="97"/>
        <end position="186"/>
    </location>
</feature>
<dbReference type="NCBIfam" id="TIGR01947">
    <property type="entry name" value="rnfG"/>
    <property type="match status" value="1"/>
</dbReference>
<dbReference type="InterPro" id="IPR007329">
    <property type="entry name" value="FMN-bd"/>
</dbReference>
<dbReference type="InterPro" id="IPR010209">
    <property type="entry name" value="Ion_transpt_RnfG/RsxG"/>
</dbReference>
<name>A0A1H3S2C9_9FIRM</name>
<dbReference type="Proteomes" id="UP000198625">
    <property type="component" value="Unassembled WGS sequence"/>
</dbReference>
<evidence type="ECO:0000256" key="6">
    <source>
        <dbReference type="HAMAP-Rule" id="MF_00479"/>
    </source>
</evidence>
<keyword evidence="6" id="KW-0812">Transmembrane</keyword>
<dbReference type="SMART" id="SM00900">
    <property type="entry name" value="FMN_bind"/>
    <property type="match status" value="1"/>
</dbReference>
<evidence type="ECO:0000313" key="8">
    <source>
        <dbReference type="EMBL" id="SDZ32072.1"/>
    </source>
</evidence>
<dbReference type="PANTHER" id="PTHR36118">
    <property type="entry name" value="ION-TRANSLOCATING OXIDOREDUCTASE COMPLEX SUBUNIT G"/>
    <property type="match status" value="1"/>
</dbReference>
<keyword evidence="9" id="KW-1185">Reference proteome</keyword>
<evidence type="ECO:0000313" key="9">
    <source>
        <dbReference type="Proteomes" id="UP000198625"/>
    </source>
</evidence>
<evidence type="ECO:0000256" key="5">
    <source>
        <dbReference type="ARBA" id="ARBA00022982"/>
    </source>
</evidence>
<gene>
    <name evidence="6" type="primary">rnfG</name>
    <name evidence="8" type="ORF">SAMN05660462_02672</name>
</gene>
<dbReference type="AlphaFoldDB" id="A0A1H3S2C9"/>
<dbReference type="STRING" id="415015.SAMN05660462_02672"/>
<comment type="subunit">
    <text evidence="6">The complex is composed of six subunits: RnfA, RnfB, RnfC, RnfD, RnfE and RnfG.</text>
</comment>
<evidence type="ECO:0000259" key="7">
    <source>
        <dbReference type="SMART" id="SM00900"/>
    </source>
</evidence>
<dbReference type="Pfam" id="PF04205">
    <property type="entry name" value="FMN_bind"/>
    <property type="match status" value="1"/>
</dbReference>
<evidence type="ECO:0000256" key="3">
    <source>
        <dbReference type="ARBA" id="ARBA00022630"/>
    </source>
</evidence>
<accession>A0A1H3S2C9</accession>
<keyword evidence="1 6" id="KW-0813">Transport</keyword>
<organism evidence="8 9">
    <name type="scientific">Proteiniborus ethanoligenes</name>
    <dbReference type="NCBI Taxonomy" id="415015"/>
    <lineage>
        <taxon>Bacteria</taxon>
        <taxon>Bacillati</taxon>
        <taxon>Bacillota</taxon>
        <taxon>Clostridia</taxon>
        <taxon>Eubacteriales</taxon>
        <taxon>Proteiniborus</taxon>
    </lineage>
</organism>
<dbReference type="GO" id="GO:0009055">
    <property type="term" value="F:electron transfer activity"/>
    <property type="evidence" value="ECO:0007669"/>
    <property type="project" value="InterPro"/>
</dbReference>
<dbReference type="GO" id="GO:0022900">
    <property type="term" value="P:electron transport chain"/>
    <property type="evidence" value="ECO:0007669"/>
    <property type="project" value="UniProtKB-UniRule"/>
</dbReference>
<proteinExistence type="inferred from homology"/>
<dbReference type="GO" id="GO:0005886">
    <property type="term" value="C:plasma membrane"/>
    <property type="evidence" value="ECO:0007669"/>
    <property type="project" value="UniProtKB-SubCell"/>
</dbReference>
<dbReference type="PIRSF" id="PIRSF006091">
    <property type="entry name" value="E_trnsport_RnfG"/>
    <property type="match status" value="1"/>
</dbReference>
<comment type="function">
    <text evidence="6">Part of a membrane-bound complex that couples electron transfer with translocation of ions across the membrane.</text>
</comment>
<dbReference type="PANTHER" id="PTHR36118:SF1">
    <property type="entry name" value="ION-TRANSLOCATING OXIDOREDUCTASE COMPLEX SUBUNIT G"/>
    <property type="match status" value="1"/>
</dbReference>
<dbReference type="GO" id="GO:0010181">
    <property type="term" value="F:FMN binding"/>
    <property type="evidence" value="ECO:0007669"/>
    <property type="project" value="InterPro"/>
</dbReference>
<comment type="subcellular location">
    <subcellularLocation>
        <location evidence="6">Cell membrane</location>
        <topology evidence="6">Single-pass membrane protein</topology>
    </subcellularLocation>
</comment>
<comment type="cofactor">
    <cofactor evidence="6">
        <name>FMN</name>
        <dbReference type="ChEBI" id="CHEBI:58210"/>
    </cofactor>
</comment>
<keyword evidence="6" id="KW-1133">Transmembrane helix</keyword>
<keyword evidence="5 6" id="KW-0249">Electron transport</keyword>
<comment type="similarity">
    <text evidence="6">Belongs to the RnfG family.</text>
</comment>
<evidence type="ECO:0000256" key="4">
    <source>
        <dbReference type="ARBA" id="ARBA00022643"/>
    </source>
</evidence>
<keyword evidence="6" id="KW-0472">Membrane</keyword>
<dbReference type="EC" id="7.-.-.-" evidence="6"/>
<evidence type="ECO:0000256" key="1">
    <source>
        <dbReference type="ARBA" id="ARBA00022448"/>
    </source>
</evidence>
<dbReference type="HAMAP" id="MF_00479">
    <property type="entry name" value="RsxG_RnfG"/>
    <property type="match status" value="1"/>
</dbReference>